<dbReference type="RefSeq" id="WP_131572939.1">
    <property type="nucleotide sequence ID" value="NZ_CBCSAJ010000004.1"/>
</dbReference>
<evidence type="ECO:0000313" key="2">
    <source>
        <dbReference type="Proteomes" id="UP001597302"/>
    </source>
</evidence>
<reference evidence="2" key="1">
    <citation type="journal article" date="2019" name="Int. J. Syst. Evol. Microbiol.">
        <title>The Global Catalogue of Microorganisms (GCM) 10K type strain sequencing project: providing services to taxonomists for standard genome sequencing and annotation.</title>
        <authorList>
            <consortium name="The Broad Institute Genomics Platform"/>
            <consortium name="The Broad Institute Genome Sequencing Center for Infectious Disease"/>
            <person name="Wu L."/>
            <person name="Ma J."/>
        </authorList>
    </citation>
    <scope>NUCLEOTIDE SEQUENCE [LARGE SCALE GENOMIC DNA]</scope>
    <source>
        <strain evidence="2">CCM 8875</strain>
    </source>
</reference>
<name>A0ABW4DX95_9RHOB</name>
<comment type="caution">
    <text evidence="1">The sequence shown here is derived from an EMBL/GenBank/DDBJ whole genome shotgun (WGS) entry which is preliminary data.</text>
</comment>
<organism evidence="1 2">
    <name type="scientific">Paracoccus nototheniae</name>
    <dbReference type="NCBI Taxonomy" id="2489002"/>
    <lineage>
        <taxon>Bacteria</taxon>
        <taxon>Pseudomonadati</taxon>
        <taxon>Pseudomonadota</taxon>
        <taxon>Alphaproteobacteria</taxon>
        <taxon>Rhodobacterales</taxon>
        <taxon>Paracoccaceae</taxon>
        <taxon>Paracoccus</taxon>
    </lineage>
</organism>
<evidence type="ECO:0000313" key="1">
    <source>
        <dbReference type="EMBL" id="MFD1481638.1"/>
    </source>
</evidence>
<keyword evidence="2" id="KW-1185">Reference proteome</keyword>
<dbReference type="EMBL" id="JBHTOQ010000022">
    <property type="protein sequence ID" value="MFD1481638.1"/>
    <property type="molecule type" value="Genomic_DNA"/>
</dbReference>
<dbReference type="Proteomes" id="UP001597302">
    <property type="component" value="Unassembled WGS sequence"/>
</dbReference>
<accession>A0ABW4DX95</accession>
<gene>
    <name evidence="1" type="ORF">ACFQ5P_10050</name>
</gene>
<proteinExistence type="predicted"/>
<sequence length="99" mass="10681">MTPRRMAVAALIHHECSIRGWDRTSGEVALALCEHYPSAREWSVTARHVAGVAREKGWSARLRGAATGKNEGVPASVRLDQELAALDGGRGFDPLEFAA</sequence>
<protein>
    <submittedName>
        <fullName evidence="1">Uncharacterized protein</fullName>
    </submittedName>
</protein>